<keyword evidence="1" id="KW-1133">Transmembrane helix</keyword>
<feature type="transmembrane region" description="Helical" evidence="1">
    <location>
        <begin position="117"/>
        <end position="136"/>
    </location>
</feature>
<evidence type="ECO:0000256" key="1">
    <source>
        <dbReference type="SAM" id="Phobius"/>
    </source>
</evidence>
<gene>
    <name evidence="2" type="ORF">IEO21_10100</name>
</gene>
<keyword evidence="1" id="KW-0472">Membrane</keyword>
<organism evidence="2 3">
    <name type="scientific">Rhodonia placenta</name>
    <dbReference type="NCBI Taxonomy" id="104341"/>
    <lineage>
        <taxon>Eukaryota</taxon>
        <taxon>Fungi</taxon>
        <taxon>Dikarya</taxon>
        <taxon>Basidiomycota</taxon>
        <taxon>Agaricomycotina</taxon>
        <taxon>Agaricomycetes</taxon>
        <taxon>Polyporales</taxon>
        <taxon>Adustoporiaceae</taxon>
        <taxon>Rhodonia</taxon>
    </lineage>
</organism>
<evidence type="ECO:0000313" key="2">
    <source>
        <dbReference type="EMBL" id="KAF9801510.1"/>
    </source>
</evidence>
<protein>
    <submittedName>
        <fullName evidence="2">Uncharacterized protein</fullName>
    </submittedName>
</protein>
<keyword evidence="1" id="KW-0812">Transmembrane</keyword>
<comment type="caution">
    <text evidence="2">The sequence shown here is derived from an EMBL/GenBank/DDBJ whole genome shotgun (WGS) entry which is preliminary data.</text>
</comment>
<sequence>MWSTRVTMVKMFEEFIVGGRDVGESEPGVFIFGETLPMHEVLVALAEFVRVKDGGNGVRGSGVINVEGVRGGMRMELEGTELAMVELVRGTCCLDVATQQPDELIARKWRRSSDMRVVGASLSILGFLELGAQLVMEAIESLRKIDGGGYRGVFREARFECGVETEVGEEGGLFCGRVLAIVESELGKWQVVDPIVLLVGCIGPEVLLKHLVCTLGQTICLWVVGRRGLVIYLEQSSEFFPKMQNEYRTPV</sequence>
<dbReference type="AlphaFoldDB" id="A0A8H7NT90"/>
<reference evidence="2" key="2">
    <citation type="journal article" name="Front. Microbiol.">
        <title>Degradative Capacity of Two Strains of Rhodonia placenta: From Phenotype to Genotype.</title>
        <authorList>
            <person name="Kolle M."/>
            <person name="Horta M.A.C."/>
            <person name="Nowrousian M."/>
            <person name="Ohm R.A."/>
            <person name="Benz J.P."/>
            <person name="Pilgard A."/>
        </authorList>
    </citation>
    <scope>NUCLEOTIDE SEQUENCE</scope>
    <source>
        <strain evidence="2">FPRL280</strain>
    </source>
</reference>
<dbReference type="Proteomes" id="UP000639403">
    <property type="component" value="Unassembled WGS sequence"/>
</dbReference>
<dbReference type="EMBL" id="JADOXO010000660">
    <property type="protein sequence ID" value="KAF9801510.1"/>
    <property type="molecule type" value="Genomic_DNA"/>
</dbReference>
<evidence type="ECO:0000313" key="3">
    <source>
        <dbReference type="Proteomes" id="UP000639403"/>
    </source>
</evidence>
<name>A0A8H7NT90_9APHY</name>
<proteinExistence type="predicted"/>
<accession>A0A8H7NT90</accession>
<reference evidence="2" key="1">
    <citation type="submission" date="2020-11" db="EMBL/GenBank/DDBJ databases">
        <authorList>
            <person name="Koelle M."/>
            <person name="Horta M.A.C."/>
            <person name="Nowrousian M."/>
            <person name="Ohm R.A."/>
            <person name="Benz P."/>
            <person name="Pilgard A."/>
        </authorList>
    </citation>
    <scope>NUCLEOTIDE SEQUENCE</scope>
    <source>
        <strain evidence="2">FPRL280</strain>
    </source>
</reference>